<keyword evidence="2" id="KW-0489">Methyltransferase</keyword>
<organism evidence="2 3">
    <name type="scientific">Pseudidiomarina aestuarii</name>
    <dbReference type="NCBI Taxonomy" id="624146"/>
    <lineage>
        <taxon>Bacteria</taxon>
        <taxon>Pseudomonadati</taxon>
        <taxon>Pseudomonadota</taxon>
        <taxon>Gammaproteobacteria</taxon>
        <taxon>Alteromonadales</taxon>
        <taxon>Idiomarinaceae</taxon>
        <taxon>Pseudidiomarina</taxon>
    </lineage>
</organism>
<dbReference type="GO" id="GO:0032259">
    <property type="term" value="P:methylation"/>
    <property type="evidence" value="ECO:0007669"/>
    <property type="project" value="UniProtKB-KW"/>
</dbReference>
<dbReference type="CDD" id="cd02440">
    <property type="entry name" value="AdoMet_MTases"/>
    <property type="match status" value="1"/>
</dbReference>
<evidence type="ECO:0000259" key="1">
    <source>
        <dbReference type="Pfam" id="PF08241"/>
    </source>
</evidence>
<evidence type="ECO:0000313" key="3">
    <source>
        <dbReference type="Proteomes" id="UP000243022"/>
    </source>
</evidence>
<dbReference type="AlphaFoldDB" id="A0A2T4CNH0"/>
<dbReference type="EMBL" id="PYVS01000013">
    <property type="protein sequence ID" value="PTB83096.1"/>
    <property type="molecule type" value="Genomic_DNA"/>
</dbReference>
<comment type="caution">
    <text evidence="2">The sequence shown here is derived from an EMBL/GenBank/DDBJ whole genome shotgun (WGS) entry which is preliminary data.</text>
</comment>
<accession>A0A2T4CNH0</accession>
<keyword evidence="2" id="KW-0808">Transferase</keyword>
<evidence type="ECO:0000313" key="2">
    <source>
        <dbReference type="EMBL" id="PTB83096.1"/>
    </source>
</evidence>
<gene>
    <name evidence="2" type="ORF">C9986_01195</name>
</gene>
<protein>
    <submittedName>
        <fullName evidence="2">Class I SAM-dependent methyltransferase</fullName>
    </submittedName>
</protein>
<proteinExistence type="predicted"/>
<feature type="domain" description="Methyltransferase type 11" evidence="1">
    <location>
        <begin position="41"/>
        <end position="133"/>
    </location>
</feature>
<reference evidence="2 3" key="1">
    <citation type="submission" date="2018-03" db="EMBL/GenBank/DDBJ databases">
        <title>Cross-interface Injection: A General Nanoliter Liquid Handling Method Applied to Single Cells Genome Amplification Automated Nanoliter Liquid Handling Applied to Single Cell Multiple Displacement Amplification.</title>
        <authorList>
            <person name="Yun J."/>
            <person name="Xu P."/>
            <person name="Xu J."/>
            <person name="Dai X."/>
            <person name="Wang Y."/>
            <person name="Zheng X."/>
            <person name="Cao C."/>
            <person name="Yi Q."/>
            <person name="Zhu Y."/>
            <person name="Wang L."/>
            <person name="Dong Z."/>
            <person name="Huang Y."/>
            <person name="Huang L."/>
            <person name="Du W."/>
        </authorList>
    </citation>
    <scope>NUCLEOTIDE SEQUENCE [LARGE SCALE GENOMIC DNA]</scope>
    <source>
        <strain evidence="2 3">Z-E1-2</strain>
    </source>
</reference>
<dbReference type="SUPFAM" id="SSF53335">
    <property type="entry name" value="S-adenosyl-L-methionine-dependent methyltransferases"/>
    <property type="match status" value="1"/>
</dbReference>
<dbReference type="Proteomes" id="UP000243022">
    <property type="component" value="Unassembled WGS sequence"/>
</dbReference>
<dbReference type="GO" id="GO:0008757">
    <property type="term" value="F:S-adenosylmethionine-dependent methyltransferase activity"/>
    <property type="evidence" value="ECO:0007669"/>
    <property type="project" value="InterPro"/>
</dbReference>
<dbReference type="InterPro" id="IPR029063">
    <property type="entry name" value="SAM-dependent_MTases_sf"/>
</dbReference>
<sequence length="201" mass="22923">MDSIHFYADNAAKLAEQYDSLSFEQVHGDWLRWLPKHGSALDIGAGSERDALALTQLGLKVTAIEPVQELRSIGQSKSADVGWLDDTLPELKQVTTAFDLILVSAVWMHLTPEQQRQSLDRIAKLLNPNGIWVVTLRHGGFDDGRQSYPQHENELFEWAQDNGLELLQSAFNHDQLARQQVRWQTLVFRLKPCDDEVIHER</sequence>
<dbReference type="Gene3D" id="3.40.50.150">
    <property type="entry name" value="Vaccinia Virus protein VP39"/>
    <property type="match status" value="1"/>
</dbReference>
<dbReference type="Pfam" id="PF08241">
    <property type="entry name" value="Methyltransf_11"/>
    <property type="match status" value="1"/>
</dbReference>
<name>A0A2T4CNH0_9GAMM</name>
<dbReference type="InterPro" id="IPR013216">
    <property type="entry name" value="Methyltransf_11"/>
</dbReference>